<comment type="caution">
    <text evidence="1">The sequence shown here is derived from an EMBL/GenBank/DDBJ whole genome shotgun (WGS) entry which is preliminary data.</text>
</comment>
<dbReference type="InterPro" id="IPR004195">
    <property type="entry name" value="Head_decoration_D"/>
</dbReference>
<sequence>MALNETNTYLPENAILGTMPVYSEPEILASGALYPALTVVGRVTASKKLVKAVKTANDGSQKPVGIVVRDIDASAGDAVGPVYKAGEFDPTKLLIDGSFSTEDVRLAFEGTPLYLRTPLPLTTF</sequence>
<proteinExistence type="predicted"/>
<keyword evidence="2" id="KW-1185">Reference proteome</keyword>
<dbReference type="Gene3D" id="2.40.300.10">
    <property type="entry name" value="Head decoration protein D"/>
    <property type="match status" value="1"/>
</dbReference>
<dbReference type="RefSeq" id="WP_238311743.1">
    <property type="nucleotide sequence ID" value="NZ_BPQV01000007.1"/>
</dbReference>
<name>A0ABQ4TBT0_METOR</name>
<dbReference type="Pfam" id="PF02924">
    <property type="entry name" value="HDPD"/>
    <property type="match status" value="1"/>
</dbReference>
<evidence type="ECO:0000313" key="1">
    <source>
        <dbReference type="EMBL" id="GJE27954.1"/>
    </source>
</evidence>
<evidence type="ECO:0008006" key="3">
    <source>
        <dbReference type="Google" id="ProtNLM"/>
    </source>
</evidence>
<organism evidence="1 2">
    <name type="scientific">Methylobacterium organophilum</name>
    <dbReference type="NCBI Taxonomy" id="410"/>
    <lineage>
        <taxon>Bacteria</taxon>
        <taxon>Pseudomonadati</taxon>
        <taxon>Pseudomonadota</taxon>
        <taxon>Alphaproteobacteria</taxon>
        <taxon>Hyphomicrobiales</taxon>
        <taxon>Methylobacteriaceae</taxon>
        <taxon>Methylobacterium</taxon>
    </lineage>
</organism>
<reference evidence="1" key="2">
    <citation type="submission" date="2021-08" db="EMBL/GenBank/DDBJ databases">
        <authorList>
            <person name="Tani A."/>
            <person name="Ola A."/>
            <person name="Ogura Y."/>
            <person name="Katsura K."/>
            <person name="Hayashi T."/>
        </authorList>
    </citation>
    <scope>NUCLEOTIDE SEQUENCE</scope>
    <source>
        <strain evidence="1">NBRC 15689</strain>
    </source>
</reference>
<protein>
    <recommendedName>
        <fullName evidence="3">Head decoration protein</fullName>
    </recommendedName>
</protein>
<dbReference type="EMBL" id="BPQV01000007">
    <property type="protein sequence ID" value="GJE27954.1"/>
    <property type="molecule type" value="Genomic_DNA"/>
</dbReference>
<gene>
    <name evidence="1" type="ORF">LKMONMHP_2816</name>
</gene>
<evidence type="ECO:0000313" key="2">
    <source>
        <dbReference type="Proteomes" id="UP001055156"/>
    </source>
</evidence>
<accession>A0ABQ4TBT0</accession>
<dbReference type="Proteomes" id="UP001055156">
    <property type="component" value="Unassembled WGS sequence"/>
</dbReference>
<reference evidence="1" key="1">
    <citation type="journal article" date="2021" name="Front. Microbiol.">
        <title>Comprehensive Comparative Genomics and Phenotyping of Methylobacterium Species.</title>
        <authorList>
            <person name="Alessa O."/>
            <person name="Ogura Y."/>
            <person name="Fujitani Y."/>
            <person name="Takami H."/>
            <person name="Hayashi T."/>
            <person name="Sahin N."/>
            <person name="Tani A."/>
        </authorList>
    </citation>
    <scope>NUCLEOTIDE SEQUENCE</scope>
    <source>
        <strain evidence="1">NBRC 15689</strain>
    </source>
</reference>